<name>A0A1D1VQK8_RAMVA</name>
<proteinExistence type="predicted"/>
<evidence type="ECO:0000256" key="1">
    <source>
        <dbReference type="SAM" id="MobiDB-lite"/>
    </source>
</evidence>
<feature type="region of interest" description="Disordered" evidence="1">
    <location>
        <begin position="343"/>
        <end position="419"/>
    </location>
</feature>
<dbReference type="Proteomes" id="UP000186922">
    <property type="component" value="Unassembled WGS sequence"/>
</dbReference>
<feature type="compositionally biased region" description="Polar residues" evidence="1">
    <location>
        <begin position="573"/>
        <end position="594"/>
    </location>
</feature>
<accession>A0A1D1VQK8</accession>
<feature type="region of interest" description="Disordered" evidence="1">
    <location>
        <begin position="570"/>
        <end position="594"/>
    </location>
</feature>
<reference evidence="2 3" key="1">
    <citation type="journal article" date="2016" name="Nat. Commun.">
        <title>Extremotolerant tardigrade genome and improved radiotolerance of human cultured cells by tardigrade-unique protein.</title>
        <authorList>
            <person name="Hashimoto T."/>
            <person name="Horikawa D.D."/>
            <person name="Saito Y."/>
            <person name="Kuwahara H."/>
            <person name="Kozuka-Hata H."/>
            <person name="Shin-I T."/>
            <person name="Minakuchi Y."/>
            <person name="Ohishi K."/>
            <person name="Motoyama A."/>
            <person name="Aizu T."/>
            <person name="Enomoto A."/>
            <person name="Kondo K."/>
            <person name="Tanaka S."/>
            <person name="Hara Y."/>
            <person name="Koshikawa S."/>
            <person name="Sagara H."/>
            <person name="Miura T."/>
            <person name="Yokobori S."/>
            <person name="Miyagawa K."/>
            <person name="Suzuki Y."/>
            <person name="Kubo T."/>
            <person name="Oyama M."/>
            <person name="Kohara Y."/>
            <person name="Fujiyama A."/>
            <person name="Arakawa K."/>
            <person name="Katayama T."/>
            <person name="Toyoda A."/>
            <person name="Kunieda T."/>
        </authorList>
    </citation>
    <scope>NUCLEOTIDE SEQUENCE [LARGE SCALE GENOMIC DNA]</scope>
    <source>
        <strain evidence="2 3">YOKOZUNA-1</strain>
    </source>
</reference>
<gene>
    <name evidence="2" type="primary">RvY_13601-1</name>
    <name evidence="2" type="synonym">RvY_13601.1</name>
    <name evidence="2" type="ORF">RvY_13601</name>
</gene>
<dbReference type="AlphaFoldDB" id="A0A1D1VQK8"/>
<feature type="compositionally biased region" description="Polar residues" evidence="1">
    <location>
        <begin position="401"/>
        <end position="413"/>
    </location>
</feature>
<protein>
    <submittedName>
        <fullName evidence="2">Uncharacterized protein</fullName>
    </submittedName>
</protein>
<sequence>MSYQPGESVRHEKEQCQDCKCGTGGKVRCQPSASCPRPAWIGELGGTDCIPLYSENNCCPSDYLCKCVTFNETMSRGPRNVARCTTCSCSKGGGVVACEPVTCKIPYKFSDKCRPIYRGDDCCPIDYECAYSGKGKLFENDPDKQRSDSFTTRPNTWDLSPQYAAQSAPRSNSYDVLPYGQNIFENSADVRGNKALRSGPLGRSDEVPTATAKPTSRFTLRTSTKYTIMRKTTQDEINTLDQTEAKIVQATGMNGTHAIMISVKDNGTVAEPKVVVIVQEQKGSTPARQPVSGDPLLKLFLKVGEKKKDVNPGGGVVIVPTTQKAAQDETRLTPSDILSYEVSLPASSQRPSLNPSLRSRLRSDQRPSKVLSGTAGVWRGTSTVSPSNLTDTTSSLTTTPGVPQSTTDGSTVGSSAEPSSVSVAEVAALVANETVEDSTSFHSDPEITAATSSSTEGSTVILSTGTSDLQTTGAGDVIIFADHPVTGTAETTATSRQASPGRPNARRLSGTGTSRLNFESPTFAMSSADAGYLADDLSYKLFSVNFFRSPLTPGSMPANAKARARSMEALKPGNTSQSDGTDGQGQSTQLPLPNLTVDSNTSLAMINDTEPEPLSAAASWLSNVTLSPDFQVVTFGSMPRNANRAKSAGQILPPAVPGLGGPMTGFLPFETEVEFKGFGMLPEIEIKPNFKGLAGAAGLAAMLGGGGGGGGAGGTGVLGGQLAGAPVNNQGNNGAALAGRRMAAAAAAQDAMEELAEGGTGDGALALAATLMNPHRPIPARLIESVSIGRITTPPTTVSIVYPNGTLQVAGASQTATEGRSGRIMVLESGNIAATLNDIKTSTNKNRANPSSQIAEFNSFFGSPNHYRFHGPMSDPWSSSVYSGGTGAAPAAAAGGATTTPAAVTKDPFPYETVADVIEEGVIEKCKIQ</sequence>
<dbReference type="EMBL" id="BDGG01000009">
    <property type="protein sequence ID" value="GAV03126.1"/>
    <property type="molecule type" value="Genomic_DNA"/>
</dbReference>
<evidence type="ECO:0000313" key="2">
    <source>
        <dbReference type="EMBL" id="GAV03126.1"/>
    </source>
</evidence>
<feature type="compositionally biased region" description="Low complexity" evidence="1">
    <location>
        <begin position="385"/>
        <end position="400"/>
    </location>
</feature>
<feature type="compositionally biased region" description="Low complexity" evidence="1">
    <location>
        <begin position="347"/>
        <end position="358"/>
    </location>
</feature>
<organism evidence="2 3">
    <name type="scientific">Ramazzottius varieornatus</name>
    <name type="common">Water bear</name>
    <name type="synonym">Tardigrade</name>
    <dbReference type="NCBI Taxonomy" id="947166"/>
    <lineage>
        <taxon>Eukaryota</taxon>
        <taxon>Metazoa</taxon>
        <taxon>Ecdysozoa</taxon>
        <taxon>Tardigrada</taxon>
        <taxon>Eutardigrada</taxon>
        <taxon>Parachela</taxon>
        <taxon>Hypsibioidea</taxon>
        <taxon>Ramazzottiidae</taxon>
        <taxon>Ramazzottius</taxon>
    </lineage>
</organism>
<dbReference type="OrthoDB" id="10627165at2759"/>
<feature type="compositionally biased region" description="Low complexity" evidence="1">
    <location>
        <begin position="448"/>
        <end position="459"/>
    </location>
</feature>
<feature type="compositionally biased region" description="Polar residues" evidence="1">
    <location>
        <begin position="489"/>
        <end position="498"/>
    </location>
</feature>
<evidence type="ECO:0000313" key="3">
    <source>
        <dbReference type="Proteomes" id="UP000186922"/>
    </source>
</evidence>
<comment type="caution">
    <text evidence="2">The sequence shown here is derived from an EMBL/GenBank/DDBJ whole genome shotgun (WGS) entry which is preliminary data.</text>
</comment>
<feature type="region of interest" description="Disordered" evidence="1">
    <location>
        <begin position="435"/>
        <end position="459"/>
    </location>
</feature>
<keyword evidence="3" id="KW-1185">Reference proteome</keyword>
<feature type="region of interest" description="Disordered" evidence="1">
    <location>
        <begin position="489"/>
        <end position="514"/>
    </location>
</feature>